<evidence type="ECO:0000256" key="7">
    <source>
        <dbReference type="RuleBase" id="RU363032"/>
    </source>
</evidence>
<keyword evidence="11" id="KW-1185">Reference proteome</keyword>
<dbReference type="SUPFAM" id="SSF160964">
    <property type="entry name" value="MalF N-terminal region-like"/>
    <property type="match status" value="1"/>
</dbReference>
<feature type="transmembrane region" description="Helical" evidence="7">
    <location>
        <begin position="176"/>
        <end position="200"/>
    </location>
</feature>
<evidence type="ECO:0000256" key="3">
    <source>
        <dbReference type="ARBA" id="ARBA00022475"/>
    </source>
</evidence>
<dbReference type="PANTHER" id="PTHR30193">
    <property type="entry name" value="ABC TRANSPORTER PERMEASE PROTEIN"/>
    <property type="match status" value="1"/>
</dbReference>
<feature type="compositionally biased region" description="Basic and acidic residues" evidence="8">
    <location>
        <begin position="9"/>
        <end position="18"/>
    </location>
</feature>
<comment type="similarity">
    <text evidence="7">Belongs to the binding-protein-dependent transport system permease family.</text>
</comment>
<feature type="transmembrane region" description="Helical" evidence="7">
    <location>
        <begin position="221"/>
        <end position="243"/>
    </location>
</feature>
<dbReference type="InterPro" id="IPR051393">
    <property type="entry name" value="ABC_transporter_permease"/>
</dbReference>
<name>A0A1C5GVU1_9ACTN</name>
<feature type="transmembrane region" description="Helical" evidence="7">
    <location>
        <begin position="127"/>
        <end position="147"/>
    </location>
</feature>
<dbReference type="InterPro" id="IPR000515">
    <property type="entry name" value="MetI-like"/>
</dbReference>
<evidence type="ECO:0000313" key="10">
    <source>
        <dbReference type="EMBL" id="SCG37823.1"/>
    </source>
</evidence>
<feature type="transmembrane region" description="Helical" evidence="7">
    <location>
        <begin position="94"/>
        <end position="115"/>
    </location>
</feature>
<evidence type="ECO:0000256" key="5">
    <source>
        <dbReference type="ARBA" id="ARBA00022989"/>
    </source>
</evidence>
<dbReference type="CDD" id="cd06261">
    <property type="entry name" value="TM_PBP2"/>
    <property type="match status" value="1"/>
</dbReference>
<feature type="transmembrane region" description="Helical" evidence="7">
    <location>
        <begin position="33"/>
        <end position="52"/>
    </location>
</feature>
<dbReference type="SUPFAM" id="SSF161098">
    <property type="entry name" value="MetI-like"/>
    <property type="match status" value="1"/>
</dbReference>
<dbReference type="Pfam" id="PF00528">
    <property type="entry name" value="BPD_transp_1"/>
    <property type="match status" value="1"/>
</dbReference>
<dbReference type="PROSITE" id="PS50928">
    <property type="entry name" value="ABC_TM1"/>
    <property type="match status" value="1"/>
</dbReference>
<feature type="domain" description="ABC transmembrane type-1" evidence="9">
    <location>
        <begin position="90"/>
        <end position="302"/>
    </location>
</feature>
<dbReference type="Gene3D" id="1.10.3720.10">
    <property type="entry name" value="MetI-like"/>
    <property type="match status" value="1"/>
</dbReference>
<keyword evidence="4 7" id="KW-0812">Transmembrane</keyword>
<keyword evidence="2 7" id="KW-0813">Transport</keyword>
<dbReference type="Proteomes" id="UP000198215">
    <property type="component" value="Chromosome I"/>
</dbReference>
<sequence>MVNGTIDSAVRRRTDATHRPTSRTRRRQRGTVNVLYLPAVALLLVFTVYPLFNGIGLSFTDWDGYSPDHNVVGVENYQRLFSDDTFRTVFWNTLIYAVGSTVLQQILGLGLALALDRPMRARGLLRAIIYLPVLVSPVIMGTIYYLLLQYDNGALNDIVVSLGGTQQAWLSSTNGAIAIIVVVNTIQFVGLSMIIYLAGLQSIPGMYYEAARLDGAAGWALFRRITLPLLQPAFATSIVINLIGGLKLFDVIKVLTGGGPGYSTNSVSTFIGLTYFNAQSAGYAAAMGVTLFALIMALTLVLNSALNRRRVEA</sequence>
<protein>
    <submittedName>
        <fullName evidence="10">Carbohydrate ABC transporter membrane protein 1, CUT1 family</fullName>
    </submittedName>
</protein>
<gene>
    <name evidence="10" type="ORF">GA0070614_0439</name>
</gene>
<accession>A0A1C5GVU1</accession>
<evidence type="ECO:0000256" key="4">
    <source>
        <dbReference type="ARBA" id="ARBA00022692"/>
    </source>
</evidence>
<dbReference type="InterPro" id="IPR035906">
    <property type="entry name" value="MetI-like_sf"/>
</dbReference>
<evidence type="ECO:0000256" key="6">
    <source>
        <dbReference type="ARBA" id="ARBA00023136"/>
    </source>
</evidence>
<keyword evidence="3" id="KW-1003">Cell membrane</keyword>
<dbReference type="AlphaFoldDB" id="A0A1C5GVU1"/>
<dbReference type="EMBL" id="LT607753">
    <property type="protein sequence ID" value="SCG37823.1"/>
    <property type="molecule type" value="Genomic_DNA"/>
</dbReference>
<keyword evidence="5 7" id="KW-1133">Transmembrane helix</keyword>
<evidence type="ECO:0000256" key="8">
    <source>
        <dbReference type="SAM" id="MobiDB-lite"/>
    </source>
</evidence>
<dbReference type="GO" id="GO:0005886">
    <property type="term" value="C:plasma membrane"/>
    <property type="evidence" value="ECO:0007669"/>
    <property type="project" value="UniProtKB-SubCell"/>
</dbReference>
<reference evidence="11" key="1">
    <citation type="submission" date="2016-06" db="EMBL/GenBank/DDBJ databases">
        <authorList>
            <person name="Varghese N."/>
            <person name="Submissions Spin"/>
        </authorList>
    </citation>
    <scope>NUCLEOTIDE SEQUENCE [LARGE SCALE GENOMIC DNA]</scope>
    <source>
        <strain evidence="11">DSM 45161</strain>
    </source>
</reference>
<dbReference type="GO" id="GO:0055085">
    <property type="term" value="P:transmembrane transport"/>
    <property type="evidence" value="ECO:0007669"/>
    <property type="project" value="InterPro"/>
</dbReference>
<comment type="subcellular location">
    <subcellularLocation>
        <location evidence="1 7">Cell membrane</location>
        <topology evidence="1 7">Multi-pass membrane protein</topology>
    </subcellularLocation>
</comment>
<organism evidence="10 11">
    <name type="scientific">Micromonospora coxensis</name>
    <dbReference type="NCBI Taxonomy" id="356852"/>
    <lineage>
        <taxon>Bacteria</taxon>
        <taxon>Bacillati</taxon>
        <taxon>Actinomycetota</taxon>
        <taxon>Actinomycetes</taxon>
        <taxon>Micromonosporales</taxon>
        <taxon>Micromonosporaceae</taxon>
        <taxon>Micromonospora</taxon>
    </lineage>
</organism>
<evidence type="ECO:0000256" key="2">
    <source>
        <dbReference type="ARBA" id="ARBA00022448"/>
    </source>
</evidence>
<evidence type="ECO:0000256" key="1">
    <source>
        <dbReference type="ARBA" id="ARBA00004651"/>
    </source>
</evidence>
<proteinExistence type="inferred from homology"/>
<feature type="transmembrane region" description="Helical" evidence="7">
    <location>
        <begin position="283"/>
        <end position="306"/>
    </location>
</feature>
<dbReference type="OrthoDB" id="9804439at2"/>
<evidence type="ECO:0000259" key="9">
    <source>
        <dbReference type="PROSITE" id="PS50928"/>
    </source>
</evidence>
<keyword evidence="6 7" id="KW-0472">Membrane</keyword>
<feature type="region of interest" description="Disordered" evidence="8">
    <location>
        <begin position="1"/>
        <end position="26"/>
    </location>
</feature>
<dbReference type="PANTHER" id="PTHR30193:SF37">
    <property type="entry name" value="INNER MEMBRANE ABC TRANSPORTER PERMEASE PROTEIN YCJO"/>
    <property type="match status" value="1"/>
</dbReference>
<evidence type="ECO:0000313" key="11">
    <source>
        <dbReference type="Proteomes" id="UP000198215"/>
    </source>
</evidence>